<organism evidence="3 4">
    <name type="scientific">Pseudonocardia kongjuensis</name>
    <dbReference type="NCBI Taxonomy" id="102227"/>
    <lineage>
        <taxon>Bacteria</taxon>
        <taxon>Bacillati</taxon>
        <taxon>Actinomycetota</taxon>
        <taxon>Actinomycetes</taxon>
        <taxon>Pseudonocardiales</taxon>
        <taxon>Pseudonocardiaceae</taxon>
        <taxon>Pseudonocardia</taxon>
    </lineage>
</organism>
<feature type="region of interest" description="Disordered" evidence="1">
    <location>
        <begin position="91"/>
        <end position="110"/>
    </location>
</feature>
<name>A0ABP4I7S4_9PSEU</name>
<dbReference type="Proteomes" id="UP001501414">
    <property type="component" value="Unassembled WGS sequence"/>
</dbReference>
<sequence length="139" mass="13810">MIGEEVEDRRAAEIVDRDAHGHIVPQTRRYRPQELLKSGSAAPPPPYRRVHSQCDPARVREESIVNVLVVVGVLVLVGLALTGVAALGARLASRPGRPRARSAGYAGSGAGDGGGSFAGGGCSGGDGGGGGGGDGGGGC</sequence>
<gene>
    <name evidence="3" type="ORF">GCM10009613_02060</name>
</gene>
<accession>A0ABP4I7S4</accession>
<evidence type="ECO:0000256" key="2">
    <source>
        <dbReference type="SAM" id="Phobius"/>
    </source>
</evidence>
<comment type="caution">
    <text evidence="3">The sequence shown here is derived from an EMBL/GenBank/DDBJ whole genome shotgun (WGS) entry which is preliminary data.</text>
</comment>
<evidence type="ECO:0000313" key="4">
    <source>
        <dbReference type="Proteomes" id="UP001501414"/>
    </source>
</evidence>
<evidence type="ECO:0000256" key="1">
    <source>
        <dbReference type="SAM" id="MobiDB-lite"/>
    </source>
</evidence>
<dbReference type="EMBL" id="BAAAJK010000001">
    <property type="protein sequence ID" value="GAA1379426.1"/>
    <property type="molecule type" value="Genomic_DNA"/>
</dbReference>
<feature type="compositionally biased region" description="Low complexity" evidence="1">
    <location>
        <begin position="91"/>
        <end position="105"/>
    </location>
</feature>
<feature type="region of interest" description="Disordered" evidence="1">
    <location>
        <begin position="27"/>
        <end position="54"/>
    </location>
</feature>
<keyword evidence="4" id="KW-1185">Reference proteome</keyword>
<protein>
    <submittedName>
        <fullName evidence="3">Uncharacterized protein</fullName>
    </submittedName>
</protein>
<keyword evidence="2" id="KW-0472">Membrane</keyword>
<keyword evidence="2" id="KW-0812">Transmembrane</keyword>
<evidence type="ECO:0000313" key="3">
    <source>
        <dbReference type="EMBL" id="GAA1379426.1"/>
    </source>
</evidence>
<proteinExistence type="predicted"/>
<reference evidence="4" key="1">
    <citation type="journal article" date="2019" name="Int. J. Syst. Evol. Microbiol.">
        <title>The Global Catalogue of Microorganisms (GCM) 10K type strain sequencing project: providing services to taxonomists for standard genome sequencing and annotation.</title>
        <authorList>
            <consortium name="The Broad Institute Genomics Platform"/>
            <consortium name="The Broad Institute Genome Sequencing Center for Infectious Disease"/>
            <person name="Wu L."/>
            <person name="Ma J."/>
        </authorList>
    </citation>
    <scope>NUCLEOTIDE SEQUENCE [LARGE SCALE GENOMIC DNA]</scope>
    <source>
        <strain evidence="4">JCM 11896</strain>
    </source>
</reference>
<feature type="transmembrane region" description="Helical" evidence="2">
    <location>
        <begin position="67"/>
        <end position="92"/>
    </location>
</feature>
<keyword evidence="2" id="KW-1133">Transmembrane helix</keyword>